<dbReference type="NCBIfam" id="TIGR02607">
    <property type="entry name" value="antidote_HigA"/>
    <property type="match status" value="1"/>
</dbReference>
<dbReference type="InterPro" id="IPR010982">
    <property type="entry name" value="Lambda_DNA-bd_dom_sf"/>
</dbReference>
<evidence type="ECO:0000313" key="4">
    <source>
        <dbReference type="Proteomes" id="UP000298595"/>
    </source>
</evidence>
<evidence type="ECO:0000259" key="2">
    <source>
        <dbReference type="PROSITE" id="PS50943"/>
    </source>
</evidence>
<sequence length="105" mass="11465">MSYPAIDNLPPIHPGEMLRDELEALGLSARRFAEHIGVPPNAVTEILKGERRVTAPMALRLGKAFGTDPRYWANLQSIYETKVAHAEIGDAIDAIKPLPHVSKAA</sequence>
<protein>
    <submittedName>
        <fullName evidence="3">Addiction module antidote protein, HigA family</fullName>
    </submittedName>
</protein>
<dbReference type="KEGG" id="aare:D3093_33875"/>
<keyword evidence="3" id="KW-0614">Plasmid</keyword>
<accession>A0A4D8Q052</accession>
<dbReference type="AlphaFoldDB" id="A0A4D8Q052"/>
<dbReference type="InterPro" id="IPR001387">
    <property type="entry name" value="Cro/C1-type_HTH"/>
</dbReference>
<dbReference type="PANTHER" id="PTHR36924">
    <property type="entry name" value="ANTITOXIN HIGA-1"/>
    <property type="match status" value="1"/>
</dbReference>
<dbReference type="PANTHER" id="PTHR36924:SF1">
    <property type="entry name" value="ANTITOXIN HIGA-1"/>
    <property type="match status" value="1"/>
</dbReference>
<dbReference type="SUPFAM" id="SSF47413">
    <property type="entry name" value="lambda repressor-like DNA-binding domains"/>
    <property type="match status" value="1"/>
</dbReference>
<dbReference type="Gene3D" id="1.10.260.40">
    <property type="entry name" value="lambda repressor-like DNA-binding domains"/>
    <property type="match status" value="1"/>
</dbReference>
<dbReference type="InterPro" id="IPR013430">
    <property type="entry name" value="Toxin_antidote_HigA"/>
</dbReference>
<dbReference type="EMBL" id="CP032326">
    <property type="protein sequence ID" value="QCO00230.1"/>
    <property type="molecule type" value="Genomic_DNA"/>
</dbReference>
<dbReference type="Pfam" id="PF01381">
    <property type="entry name" value="HTH_3"/>
    <property type="match status" value="1"/>
</dbReference>
<geneLocation type="plasmid" evidence="3 4">
    <name>p5</name>
</geneLocation>
<keyword evidence="1" id="KW-0238">DNA-binding</keyword>
<dbReference type="CDD" id="cd00093">
    <property type="entry name" value="HTH_XRE"/>
    <property type="match status" value="1"/>
</dbReference>
<evidence type="ECO:0000256" key="1">
    <source>
        <dbReference type="ARBA" id="ARBA00023125"/>
    </source>
</evidence>
<proteinExistence type="predicted"/>
<dbReference type="RefSeq" id="WP_137118939.1">
    <property type="nucleotide sequence ID" value="NZ_CP032326.1"/>
</dbReference>
<dbReference type="Proteomes" id="UP000298595">
    <property type="component" value="Plasmid p5"/>
</dbReference>
<dbReference type="PROSITE" id="PS50943">
    <property type="entry name" value="HTH_CROC1"/>
    <property type="match status" value="1"/>
</dbReference>
<gene>
    <name evidence="3" type="primary">higA</name>
    <name evidence="3" type="ORF">D3093_33875</name>
</gene>
<evidence type="ECO:0000313" key="3">
    <source>
        <dbReference type="EMBL" id="QCO00230.1"/>
    </source>
</evidence>
<reference evidence="3 4" key="1">
    <citation type="submission" date="2018-09" db="EMBL/GenBank/DDBJ databases">
        <title>Whole genome based analysis of evolution and adaptive divergence in Indian and Brazilian strains of Azospirillum brasilense.</title>
        <authorList>
            <person name="Singh C."/>
            <person name="Tripathi A.K."/>
        </authorList>
    </citation>
    <scope>NUCLEOTIDE SEQUENCE [LARGE SCALE GENOMIC DNA]</scope>
    <source>
        <strain evidence="3 4">MTCC4035</strain>
        <plasmid evidence="3 4">p5</plasmid>
    </source>
</reference>
<dbReference type="GO" id="GO:0003677">
    <property type="term" value="F:DNA binding"/>
    <property type="evidence" value="ECO:0007669"/>
    <property type="project" value="UniProtKB-KW"/>
</dbReference>
<organism evidence="3 4">
    <name type="scientific">Azospirillum argentinense</name>
    <dbReference type="NCBI Taxonomy" id="2970906"/>
    <lineage>
        <taxon>Bacteria</taxon>
        <taxon>Pseudomonadati</taxon>
        <taxon>Pseudomonadota</taxon>
        <taxon>Alphaproteobacteria</taxon>
        <taxon>Rhodospirillales</taxon>
        <taxon>Azospirillaceae</taxon>
        <taxon>Azospirillum</taxon>
    </lineage>
</organism>
<dbReference type="SMART" id="SM00530">
    <property type="entry name" value="HTH_XRE"/>
    <property type="match status" value="1"/>
</dbReference>
<name>A0A4D8Q052_9PROT</name>
<feature type="domain" description="HTH cro/C1-type" evidence="2">
    <location>
        <begin position="18"/>
        <end position="72"/>
    </location>
</feature>